<dbReference type="GO" id="GO:0006145">
    <property type="term" value="P:purine nucleobase catabolic process"/>
    <property type="evidence" value="ECO:0007669"/>
    <property type="project" value="TreeGrafter"/>
</dbReference>
<dbReference type="InterPro" id="IPR011059">
    <property type="entry name" value="Metal-dep_hydrolase_composite"/>
</dbReference>
<dbReference type="PANTHER" id="PTHR43668:SF5">
    <property type="entry name" value="AMIDOHYDROLASE 3 DOMAIN-CONTAINING PROTEIN"/>
    <property type="match status" value="1"/>
</dbReference>
<dbReference type="Proteomes" id="UP000807342">
    <property type="component" value="Unassembled WGS sequence"/>
</dbReference>
<dbReference type="OrthoDB" id="10258955at2759"/>
<evidence type="ECO:0000256" key="2">
    <source>
        <dbReference type="SAM" id="Phobius"/>
    </source>
</evidence>
<feature type="transmembrane region" description="Helical" evidence="2">
    <location>
        <begin position="28"/>
        <end position="45"/>
    </location>
</feature>
<keyword evidence="2" id="KW-0812">Transmembrane</keyword>
<dbReference type="InterPro" id="IPR050138">
    <property type="entry name" value="DHOase/Allantoinase_Hydrolase"/>
</dbReference>
<name>A0A9P5XHS2_9AGAR</name>
<dbReference type="EMBL" id="MU151130">
    <property type="protein sequence ID" value="KAF9449461.1"/>
    <property type="molecule type" value="Genomic_DNA"/>
</dbReference>
<protein>
    <recommendedName>
        <fullName evidence="5">Amidohydrolase-related domain-containing protein</fullName>
    </recommendedName>
</protein>
<dbReference type="GO" id="GO:0004038">
    <property type="term" value="F:allantoinase activity"/>
    <property type="evidence" value="ECO:0007669"/>
    <property type="project" value="TreeGrafter"/>
</dbReference>
<proteinExistence type="predicted"/>
<evidence type="ECO:0008006" key="5">
    <source>
        <dbReference type="Google" id="ProtNLM"/>
    </source>
</evidence>
<organism evidence="3 4">
    <name type="scientific">Macrolepiota fuliginosa MF-IS2</name>
    <dbReference type="NCBI Taxonomy" id="1400762"/>
    <lineage>
        <taxon>Eukaryota</taxon>
        <taxon>Fungi</taxon>
        <taxon>Dikarya</taxon>
        <taxon>Basidiomycota</taxon>
        <taxon>Agaricomycotina</taxon>
        <taxon>Agaricomycetes</taxon>
        <taxon>Agaricomycetidae</taxon>
        <taxon>Agaricales</taxon>
        <taxon>Agaricineae</taxon>
        <taxon>Agaricaceae</taxon>
        <taxon>Macrolepiota</taxon>
    </lineage>
</organism>
<gene>
    <name evidence="3" type="ORF">P691DRAFT_853918</name>
</gene>
<reference evidence="3" key="1">
    <citation type="submission" date="2020-11" db="EMBL/GenBank/DDBJ databases">
        <authorList>
            <consortium name="DOE Joint Genome Institute"/>
            <person name="Ahrendt S."/>
            <person name="Riley R."/>
            <person name="Andreopoulos W."/>
            <person name="Labutti K."/>
            <person name="Pangilinan J."/>
            <person name="Ruiz-Duenas F.J."/>
            <person name="Barrasa J.M."/>
            <person name="Sanchez-Garcia M."/>
            <person name="Camarero S."/>
            <person name="Miyauchi S."/>
            <person name="Serrano A."/>
            <person name="Linde D."/>
            <person name="Babiker R."/>
            <person name="Drula E."/>
            <person name="Ayuso-Fernandez I."/>
            <person name="Pacheco R."/>
            <person name="Padilla G."/>
            <person name="Ferreira P."/>
            <person name="Barriuso J."/>
            <person name="Kellner H."/>
            <person name="Castanera R."/>
            <person name="Alfaro M."/>
            <person name="Ramirez L."/>
            <person name="Pisabarro A.G."/>
            <person name="Kuo A."/>
            <person name="Tritt A."/>
            <person name="Lipzen A."/>
            <person name="He G."/>
            <person name="Yan M."/>
            <person name="Ng V."/>
            <person name="Cullen D."/>
            <person name="Martin F."/>
            <person name="Rosso M.-N."/>
            <person name="Henrissat B."/>
            <person name="Hibbett D."/>
            <person name="Martinez A.T."/>
            <person name="Grigoriev I.V."/>
        </authorList>
    </citation>
    <scope>NUCLEOTIDE SEQUENCE</scope>
    <source>
        <strain evidence="3">MF-IS2</strain>
    </source>
</reference>
<keyword evidence="4" id="KW-1185">Reference proteome</keyword>
<evidence type="ECO:0000313" key="3">
    <source>
        <dbReference type="EMBL" id="KAF9449461.1"/>
    </source>
</evidence>
<evidence type="ECO:0000256" key="1">
    <source>
        <dbReference type="SAM" id="MobiDB-lite"/>
    </source>
</evidence>
<dbReference type="SUPFAM" id="SSF51556">
    <property type="entry name" value="Metallo-dependent hydrolases"/>
    <property type="match status" value="1"/>
</dbReference>
<dbReference type="SUPFAM" id="SSF51338">
    <property type="entry name" value="Composite domain of metallo-dependent hydrolases"/>
    <property type="match status" value="1"/>
</dbReference>
<keyword evidence="2" id="KW-0472">Membrane</keyword>
<dbReference type="PANTHER" id="PTHR43668">
    <property type="entry name" value="ALLANTOINASE"/>
    <property type="match status" value="1"/>
</dbReference>
<dbReference type="AlphaFoldDB" id="A0A9P5XHS2"/>
<dbReference type="InterPro" id="IPR032466">
    <property type="entry name" value="Metal_Hydrolase"/>
</dbReference>
<sequence length="941" mass="102564">MKPSGILPLQAPPPIYPQRQRQNFSIKIFAYILLFQLALTLFYIHRQLRSVPRPDILAHRLNVTERCKALRAPAGPPPSFDPASRLQGHSDRFVPGTRPVLIRNAKIWTGHQDGKEVIHGNVLLDRGLVVSVGNVTTKDYEGLEGLQVVDANGRWVTPGLVDLHSHISVGSAPGLNGAADTNSVKAPILPWLRSIDGINTHDAAFELTVAGGVTTAQVLPGSANNIGGQAFVIKLRPTEERSTISKVVEPPQTLIEPSENVTHVHWRHMNQARMDAAWNFRQAYHTAKQIQVAQDAFCDAAEAGYWDAVDGKEIPEDYQWESLVDVLRGKVRLSIHCYEAVDLDMIVRLSNEFQFKVASFHHGGDTHLVPDLLKKAFGGAPTIALFAANARKKREAYRNSEFAPRILASNGIPVVMKSDHPVLNSRYLLFEAQQAHYYGLSPELALASVTTTSAKAAGLSHRIGFLGKDVVIWDSHPLALGATPGQVFIDGIPQLKAPHILHKPYRLQKVPRTPNFDREARDTIEFDGLPPLRRHRLFANGEIIKLTNVSAAWRTNGFNNVHPVVTEAVTGKPLDVFVRNGTILCVTEAGYTCPNREALEFEPISEVDLKGGALFPGLVSFGAPLGLEEINLEPSTNDGAVLDPLTGSVPAIVGGTSAVIRAVDGLAFNGRNLLLAYRSGVTKAITAPSGTGFIQGLSTEFLTGAENALEHRAILQKETALHVTVSHGVKASISTQIAALRQLLFESNTTAWQRVRNVNIPLVVKVDSADIMSTLLRLRDEFRVENGGHFDLTFVGASEAHLIAKDIARAGASVVVTMPRPYPDSWESQRILPGAPLTHDNIVMRLLDAGVNVGIGVVDSFAARNTRFEAAWLALNSFGEIGRWRALALITINLERALGAGKHRWGLVPSELVAYEGGDWMGFESKVVGVFSNEQGTAELF</sequence>
<accession>A0A9P5XHS2</accession>
<evidence type="ECO:0000313" key="4">
    <source>
        <dbReference type="Proteomes" id="UP000807342"/>
    </source>
</evidence>
<dbReference type="GO" id="GO:0005737">
    <property type="term" value="C:cytoplasm"/>
    <property type="evidence" value="ECO:0007669"/>
    <property type="project" value="TreeGrafter"/>
</dbReference>
<comment type="caution">
    <text evidence="3">The sequence shown here is derived from an EMBL/GenBank/DDBJ whole genome shotgun (WGS) entry which is preliminary data.</text>
</comment>
<keyword evidence="2" id="KW-1133">Transmembrane helix</keyword>
<dbReference type="Gene3D" id="3.20.20.140">
    <property type="entry name" value="Metal-dependent hydrolases"/>
    <property type="match status" value="2"/>
</dbReference>
<feature type="region of interest" description="Disordered" evidence="1">
    <location>
        <begin position="72"/>
        <end position="91"/>
    </location>
</feature>